<name>A0A2C9CTZ8_9RHOB</name>
<dbReference type="InterPro" id="IPR014030">
    <property type="entry name" value="Ketoacyl_synth_N"/>
</dbReference>
<protein>
    <submittedName>
        <fullName evidence="2">Beta-ketoacyl synthase, N-terminal domain</fullName>
    </submittedName>
</protein>
<evidence type="ECO:0000259" key="1">
    <source>
        <dbReference type="Pfam" id="PF00109"/>
    </source>
</evidence>
<reference evidence="3" key="1">
    <citation type="submission" date="2017-09" db="EMBL/GenBank/DDBJ databases">
        <authorList>
            <person name="Varghese N."/>
            <person name="Submissions S."/>
        </authorList>
    </citation>
    <scope>NUCLEOTIDE SEQUENCE [LARGE SCALE GENOMIC DNA]</scope>
    <source>
        <strain evidence="3">C7</strain>
    </source>
</reference>
<sequence>MPLDMRQTEYTLIAGSVYRPGQLDVSLRDQRPAAPVELTYKTVAKALDRKGLRYKDEATLMSLMAVAGLGDALGTPEQRERTAVIVSSNFNNIDTVVQVARQIEAEHVHATSAMALPNASSNAVAATIAIVFQLRGTNLMLCNGDRSGEDAIGLAQQLLAAGRADRVVVVGVEVDNADIRTLFPDVAYRFHGAAAVLLGDQADAPRVRPVMDAAFSATDRAATERVCGEASGAEGILRLLLAAECDSPVLMGAHTWCVVAP</sequence>
<dbReference type="RefSeq" id="WP_180956020.1">
    <property type="nucleotide sequence ID" value="NZ_OCTN01000007.1"/>
</dbReference>
<dbReference type="EMBL" id="OCTN01000007">
    <property type="protein sequence ID" value="SOH94991.1"/>
    <property type="molecule type" value="Genomic_DNA"/>
</dbReference>
<dbReference type="Gene3D" id="3.40.47.10">
    <property type="match status" value="1"/>
</dbReference>
<dbReference type="Pfam" id="PF00109">
    <property type="entry name" value="ketoacyl-synt"/>
    <property type="match status" value="1"/>
</dbReference>
<evidence type="ECO:0000313" key="3">
    <source>
        <dbReference type="Proteomes" id="UP000220034"/>
    </source>
</evidence>
<gene>
    <name evidence="2" type="ORF">SAMN06273572_10712</name>
</gene>
<dbReference type="GO" id="GO:0016746">
    <property type="term" value="F:acyltransferase activity"/>
    <property type="evidence" value="ECO:0007669"/>
    <property type="project" value="InterPro"/>
</dbReference>
<dbReference type="AlphaFoldDB" id="A0A2C9CTZ8"/>
<evidence type="ECO:0000313" key="2">
    <source>
        <dbReference type="EMBL" id="SOH94991.1"/>
    </source>
</evidence>
<dbReference type="InterPro" id="IPR016039">
    <property type="entry name" value="Thiolase-like"/>
</dbReference>
<dbReference type="Proteomes" id="UP000220034">
    <property type="component" value="Unassembled WGS sequence"/>
</dbReference>
<feature type="domain" description="Beta-ketoacyl synthase-like N-terminal" evidence="1">
    <location>
        <begin position="68"/>
        <end position="175"/>
    </location>
</feature>
<proteinExistence type="predicted"/>
<dbReference type="SUPFAM" id="SSF53901">
    <property type="entry name" value="Thiolase-like"/>
    <property type="match status" value="1"/>
</dbReference>
<organism evidence="2 3">
    <name type="scientific">Pontivivens marinum</name>
    <dbReference type="NCBI Taxonomy" id="1690039"/>
    <lineage>
        <taxon>Bacteria</taxon>
        <taxon>Pseudomonadati</taxon>
        <taxon>Pseudomonadota</taxon>
        <taxon>Alphaproteobacteria</taxon>
        <taxon>Rhodobacterales</taxon>
        <taxon>Paracoccaceae</taxon>
        <taxon>Pontivivens</taxon>
    </lineage>
</organism>
<keyword evidence="3" id="KW-1185">Reference proteome</keyword>
<accession>A0A2C9CTZ8</accession>